<proteinExistence type="predicted"/>
<dbReference type="RefSeq" id="XP_060424448.1">
    <property type="nucleotide sequence ID" value="XM_060572919.1"/>
</dbReference>
<sequence length="320" mass="37321">MQQVTTKTAEEAHYLPRLPNEIILMIFDNLIADAAADCQPITWDIHQGMEWSTRRRSHTAVTYHPEHQEPRELLSSMKRFNSIRLPLHTCSWNRALTMNIFHPFYYRSNLFRVFRAPPLGDENYMQCNKQTGVWTNPILDVFCLSNIPVDSRETHMWPFSRPSRHQTSLPRQLSVTTNGILRVVQNVRFDWAKSGIKFPEDLSGALEWCLSLPNVKRIDLDKHPMHPTAGVPGYLRTGRFQLASGKFGPENLHLAGLPNRITFSLQRRTTDKAPWKALRERRVPVVIRDRAFSEEQSHETDPLEIFLDESDEICFRLFFR</sequence>
<accession>A0AAJ0ABU1</accession>
<dbReference type="EMBL" id="JAHMHR010000057">
    <property type="protein sequence ID" value="KAK1659684.1"/>
    <property type="molecule type" value="Genomic_DNA"/>
</dbReference>
<reference evidence="1" key="1">
    <citation type="submission" date="2021-06" db="EMBL/GenBank/DDBJ databases">
        <title>Comparative genomics, transcriptomics and evolutionary studies reveal genomic signatures of adaptation to plant cell wall in hemibiotrophic fungi.</title>
        <authorList>
            <consortium name="DOE Joint Genome Institute"/>
            <person name="Baroncelli R."/>
            <person name="Diaz J.F."/>
            <person name="Benocci T."/>
            <person name="Peng M."/>
            <person name="Battaglia E."/>
            <person name="Haridas S."/>
            <person name="Andreopoulos W."/>
            <person name="Labutti K."/>
            <person name="Pangilinan J."/>
            <person name="Floch G.L."/>
            <person name="Makela M.R."/>
            <person name="Henrissat B."/>
            <person name="Grigoriev I.V."/>
            <person name="Crouch J.A."/>
            <person name="De Vries R.P."/>
            <person name="Sukno S.A."/>
            <person name="Thon M.R."/>
        </authorList>
    </citation>
    <scope>NUCLEOTIDE SEQUENCE</scope>
    <source>
        <strain evidence="1">CBS 193.32</strain>
    </source>
</reference>
<protein>
    <submittedName>
        <fullName evidence="1">Uncharacterized protein</fullName>
    </submittedName>
</protein>
<comment type="caution">
    <text evidence="1">The sequence shown here is derived from an EMBL/GenBank/DDBJ whole genome shotgun (WGS) entry which is preliminary data.</text>
</comment>
<dbReference type="GeneID" id="85457445"/>
<organism evidence="1 2">
    <name type="scientific">Colletotrichum godetiae</name>
    <dbReference type="NCBI Taxonomy" id="1209918"/>
    <lineage>
        <taxon>Eukaryota</taxon>
        <taxon>Fungi</taxon>
        <taxon>Dikarya</taxon>
        <taxon>Ascomycota</taxon>
        <taxon>Pezizomycotina</taxon>
        <taxon>Sordariomycetes</taxon>
        <taxon>Hypocreomycetidae</taxon>
        <taxon>Glomerellales</taxon>
        <taxon>Glomerellaceae</taxon>
        <taxon>Colletotrichum</taxon>
        <taxon>Colletotrichum acutatum species complex</taxon>
    </lineage>
</organism>
<evidence type="ECO:0000313" key="2">
    <source>
        <dbReference type="Proteomes" id="UP001224890"/>
    </source>
</evidence>
<evidence type="ECO:0000313" key="1">
    <source>
        <dbReference type="EMBL" id="KAK1659684.1"/>
    </source>
</evidence>
<name>A0AAJ0ABU1_9PEZI</name>
<keyword evidence="2" id="KW-1185">Reference proteome</keyword>
<gene>
    <name evidence="1" type="ORF">BDP55DRAFT_636671</name>
</gene>
<dbReference type="Proteomes" id="UP001224890">
    <property type="component" value="Unassembled WGS sequence"/>
</dbReference>
<dbReference type="AlphaFoldDB" id="A0AAJ0ABU1"/>